<evidence type="ECO:0000256" key="2">
    <source>
        <dbReference type="SAM" id="Phobius"/>
    </source>
</evidence>
<gene>
    <name evidence="3" type="ORF">IAA98_07955</name>
</gene>
<keyword evidence="2" id="KW-1133">Transmembrane helix</keyword>
<comment type="caution">
    <text evidence="3">The sequence shown here is derived from an EMBL/GenBank/DDBJ whole genome shotgun (WGS) entry which is preliminary data.</text>
</comment>
<evidence type="ECO:0000313" key="3">
    <source>
        <dbReference type="EMBL" id="HIT75503.1"/>
    </source>
</evidence>
<dbReference type="AlphaFoldDB" id="A0A9D1GXC9"/>
<keyword evidence="2" id="KW-0812">Transmembrane</keyword>
<feature type="transmembrane region" description="Helical" evidence="2">
    <location>
        <begin position="181"/>
        <end position="206"/>
    </location>
</feature>
<reference evidence="3" key="2">
    <citation type="journal article" date="2021" name="PeerJ">
        <title>Extensive microbial diversity within the chicken gut microbiome revealed by metagenomics and culture.</title>
        <authorList>
            <person name="Gilroy R."/>
            <person name="Ravi A."/>
            <person name="Getino M."/>
            <person name="Pursley I."/>
            <person name="Horton D.L."/>
            <person name="Alikhan N.F."/>
            <person name="Baker D."/>
            <person name="Gharbi K."/>
            <person name="Hall N."/>
            <person name="Watson M."/>
            <person name="Adriaenssens E.M."/>
            <person name="Foster-Nyarko E."/>
            <person name="Jarju S."/>
            <person name="Secka A."/>
            <person name="Antonio M."/>
            <person name="Oren A."/>
            <person name="Chaudhuri R.R."/>
            <person name="La Ragione R."/>
            <person name="Hildebrand F."/>
            <person name="Pallen M.J."/>
        </authorList>
    </citation>
    <scope>NUCLEOTIDE SEQUENCE</scope>
    <source>
        <strain evidence="3">ChiGjej1B1-24693</strain>
    </source>
</reference>
<name>A0A9D1GXC9_9ACTN</name>
<keyword evidence="2" id="KW-0472">Membrane</keyword>
<feature type="compositionally biased region" description="Low complexity" evidence="1">
    <location>
        <begin position="26"/>
        <end position="43"/>
    </location>
</feature>
<reference evidence="3" key="1">
    <citation type="submission" date="2020-10" db="EMBL/GenBank/DDBJ databases">
        <authorList>
            <person name="Gilroy R."/>
        </authorList>
    </citation>
    <scope>NUCLEOTIDE SEQUENCE</scope>
    <source>
        <strain evidence="3">ChiGjej1B1-24693</strain>
    </source>
</reference>
<feature type="compositionally biased region" description="Pro residues" evidence="1">
    <location>
        <begin position="1"/>
        <end position="18"/>
    </location>
</feature>
<dbReference type="Proteomes" id="UP000886842">
    <property type="component" value="Unassembled WGS sequence"/>
</dbReference>
<feature type="transmembrane region" description="Helical" evidence="2">
    <location>
        <begin position="143"/>
        <end position="169"/>
    </location>
</feature>
<organism evidence="3 4">
    <name type="scientific">Candidatus Avipropionibacterium avicola</name>
    <dbReference type="NCBI Taxonomy" id="2840701"/>
    <lineage>
        <taxon>Bacteria</taxon>
        <taxon>Bacillati</taxon>
        <taxon>Actinomycetota</taxon>
        <taxon>Actinomycetes</taxon>
        <taxon>Propionibacteriales</taxon>
        <taxon>Propionibacteriaceae</taxon>
        <taxon>Propionibacteriaceae incertae sedis</taxon>
        <taxon>Candidatus Avipropionibacterium</taxon>
    </lineage>
</organism>
<sequence length="208" mass="21057">MSQPYPPQGGPNQPPNGPSQPDYGQPSSSGSASSGGYAPSNYSETPYGGQSANPPAEPQGYGSAPQQGYQPAYGYGPGTPATANRKPTMGITALLLTVFATIGYCIFSVLTAGAMVDLVEILGTSNVDTTNIESLPPPAQDAAIAMTGFMFAQAIPALMGLVGFILGIVATATNRGRVWGIFAIVLGVLGPVIGFIVFSMGLAPIAGV</sequence>
<proteinExistence type="predicted"/>
<feature type="region of interest" description="Disordered" evidence="1">
    <location>
        <begin position="1"/>
        <end position="80"/>
    </location>
</feature>
<evidence type="ECO:0000313" key="4">
    <source>
        <dbReference type="Proteomes" id="UP000886842"/>
    </source>
</evidence>
<dbReference type="EMBL" id="DVLP01000241">
    <property type="protein sequence ID" value="HIT75503.1"/>
    <property type="molecule type" value="Genomic_DNA"/>
</dbReference>
<evidence type="ECO:0000256" key="1">
    <source>
        <dbReference type="SAM" id="MobiDB-lite"/>
    </source>
</evidence>
<protein>
    <submittedName>
        <fullName evidence="3">DUF4064 domain-containing protein</fullName>
    </submittedName>
</protein>
<feature type="compositionally biased region" description="Low complexity" evidence="1">
    <location>
        <begin position="64"/>
        <end position="80"/>
    </location>
</feature>
<accession>A0A9D1GXC9</accession>
<feature type="transmembrane region" description="Helical" evidence="2">
    <location>
        <begin position="93"/>
        <end position="116"/>
    </location>
</feature>